<feature type="domain" description="N-acetyltransferase" evidence="1">
    <location>
        <begin position="15"/>
        <end position="166"/>
    </location>
</feature>
<accession>A0A1I1PT61</accession>
<dbReference type="SUPFAM" id="SSF52317">
    <property type="entry name" value="Class I glutamine amidotransferase-like"/>
    <property type="match status" value="1"/>
</dbReference>
<dbReference type="CDD" id="cd04301">
    <property type="entry name" value="NAT_SF"/>
    <property type="match status" value="1"/>
</dbReference>
<protein>
    <submittedName>
        <fullName evidence="2">Acetyltransferase (GNAT) domain-containing protein</fullName>
    </submittedName>
</protein>
<evidence type="ECO:0000313" key="3">
    <source>
        <dbReference type="Proteomes" id="UP000199263"/>
    </source>
</evidence>
<gene>
    <name evidence="2" type="ORF">SAMN05421842_12015</name>
</gene>
<dbReference type="RefSeq" id="WP_090092324.1">
    <property type="nucleotide sequence ID" value="NZ_FOMG01000020.1"/>
</dbReference>
<keyword evidence="2" id="KW-0808">Transferase</keyword>
<dbReference type="OrthoDB" id="9785602at2"/>
<reference evidence="2 3" key="1">
    <citation type="submission" date="2016-10" db="EMBL/GenBank/DDBJ databases">
        <authorList>
            <person name="de Groot N.N."/>
        </authorList>
    </citation>
    <scope>NUCLEOTIDE SEQUENCE [LARGE SCALE GENOMIC DNA]</scope>
    <source>
        <strain evidence="2 3">DSM 12992</strain>
    </source>
</reference>
<dbReference type="InterPro" id="IPR029062">
    <property type="entry name" value="Class_I_gatase-like"/>
</dbReference>
<proteinExistence type="predicted"/>
<dbReference type="PROSITE" id="PS51186">
    <property type="entry name" value="GNAT"/>
    <property type="match status" value="1"/>
</dbReference>
<dbReference type="Gene3D" id="3.40.50.880">
    <property type="match status" value="1"/>
</dbReference>
<evidence type="ECO:0000259" key="1">
    <source>
        <dbReference type="PROSITE" id="PS51186"/>
    </source>
</evidence>
<dbReference type="Pfam" id="PF13302">
    <property type="entry name" value="Acetyltransf_3"/>
    <property type="match status" value="1"/>
</dbReference>
<dbReference type="GO" id="GO:0016747">
    <property type="term" value="F:acyltransferase activity, transferring groups other than amino-acyl groups"/>
    <property type="evidence" value="ECO:0007669"/>
    <property type="project" value="InterPro"/>
</dbReference>
<dbReference type="Proteomes" id="UP000199263">
    <property type="component" value="Unassembled WGS sequence"/>
</dbReference>
<dbReference type="AlphaFoldDB" id="A0A1I1PT61"/>
<dbReference type="InterPro" id="IPR000182">
    <property type="entry name" value="GNAT_dom"/>
</dbReference>
<evidence type="ECO:0000313" key="2">
    <source>
        <dbReference type="EMBL" id="SFD10808.1"/>
    </source>
</evidence>
<dbReference type="EMBL" id="FOMG01000020">
    <property type="protein sequence ID" value="SFD10808.1"/>
    <property type="molecule type" value="Genomic_DNA"/>
</dbReference>
<dbReference type="Gene3D" id="3.40.630.30">
    <property type="match status" value="1"/>
</dbReference>
<dbReference type="InterPro" id="IPR016181">
    <property type="entry name" value="Acyl_CoA_acyltransferase"/>
</dbReference>
<organism evidence="2 3">
    <name type="scientific">Clostridium uliginosum</name>
    <dbReference type="NCBI Taxonomy" id="119641"/>
    <lineage>
        <taxon>Bacteria</taxon>
        <taxon>Bacillati</taxon>
        <taxon>Bacillota</taxon>
        <taxon>Clostridia</taxon>
        <taxon>Eubacteriales</taxon>
        <taxon>Clostridiaceae</taxon>
        <taxon>Clostridium</taxon>
    </lineage>
</organism>
<sequence>MKNEDGLYRRNGKLVYIKQPEYDELIFTEKLWASQETMQDIGGVYNFTKNKWDSFYKKMVYPTDGRNFYCLIYTIKDKPVGEVSFHGFDPITKIARFNIKVHNKYRNNGYGKEAIKLMLEYYFFEVKGEIIMDNIKNESSKLFAEKLGFKGQNIYRNEVTYKLMKDQFLNAPESKTKNVSIIMYDNMDITNYTLMCDLFDKANEIANKDIFNIQAISVLSTVRYNNNFNLEITTLSENLLKPDIIILPNGNYIDNYVENKETTNYILTYYNNCDYICAIGEAIKFLFRYKCLEGISVPNIDNIQELIKENNLENTKVINKNFVDNGKVMISCNLLGVIEMGLSIIFKLAGKELVDKVAEKIGFSTYYKS</sequence>
<dbReference type="SUPFAM" id="SSF55729">
    <property type="entry name" value="Acyl-CoA N-acyltransferases (Nat)"/>
    <property type="match status" value="1"/>
</dbReference>
<dbReference type="STRING" id="119641.SAMN05421842_12015"/>
<name>A0A1I1PT61_9CLOT</name>
<keyword evidence="3" id="KW-1185">Reference proteome</keyword>